<dbReference type="GO" id="GO:0042811">
    <property type="term" value="P:pheromone biosynthetic process"/>
    <property type="evidence" value="ECO:0007669"/>
    <property type="project" value="UniProtKB-ARBA"/>
</dbReference>
<evidence type="ECO:0000256" key="5">
    <source>
        <dbReference type="ARBA" id="ARBA00033740"/>
    </source>
</evidence>
<protein>
    <recommendedName>
        <fullName evidence="9">Polyprenyl synthetase</fullName>
    </recommendedName>
</protein>
<evidence type="ECO:0008006" key="9">
    <source>
        <dbReference type="Google" id="ProtNLM"/>
    </source>
</evidence>
<dbReference type="AlphaFoldDB" id="A0A1I8Q9M6"/>
<dbReference type="Gene3D" id="1.10.600.10">
    <property type="entry name" value="Farnesyl Diphosphate Synthase"/>
    <property type="match status" value="1"/>
</dbReference>
<dbReference type="GO" id="GO:0004337">
    <property type="term" value="F:(2E,6E)-farnesyl diphosphate synthase activity"/>
    <property type="evidence" value="ECO:0007669"/>
    <property type="project" value="TreeGrafter"/>
</dbReference>
<dbReference type="GO" id="GO:0004161">
    <property type="term" value="F:dimethylallyltranstransferase activity"/>
    <property type="evidence" value="ECO:0007669"/>
    <property type="project" value="TreeGrafter"/>
</dbReference>
<gene>
    <name evidence="7" type="primary">106085402</name>
</gene>
<dbReference type="EnsemblMetazoa" id="SCAU015124-RC">
    <property type="protein sequence ID" value="SCAU015124-PC"/>
    <property type="gene ID" value="SCAU015124"/>
</dbReference>
<evidence type="ECO:0000256" key="1">
    <source>
        <dbReference type="ARBA" id="ARBA00001946"/>
    </source>
</evidence>
<comment type="pathway">
    <text evidence="5">Pheromone biosynthesis.</text>
</comment>
<evidence type="ECO:0000256" key="2">
    <source>
        <dbReference type="ARBA" id="ARBA00022679"/>
    </source>
</evidence>
<evidence type="ECO:0000313" key="7">
    <source>
        <dbReference type="EnsemblMetazoa" id="SCAU015124-PC"/>
    </source>
</evidence>
<dbReference type="VEuPathDB" id="VectorBase:SCAU015124"/>
<evidence type="ECO:0000256" key="6">
    <source>
        <dbReference type="RuleBase" id="RU004466"/>
    </source>
</evidence>
<dbReference type="InterPro" id="IPR008949">
    <property type="entry name" value="Isoprenoid_synthase_dom_sf"/>
</dbReference>
<reference evidence="7" key="1">
    <citation type="submission" date="2020-05" db="UniProtKB">
        <authorList>
            <consortium name="EnsemblMetazoa"/>
        </authorList>
    </citation>
    <scope>IDENTIFICATION</scope>
    <source>
        <strain evidence="7">USDA</strain>
    </source>
</reference>
<keyword evidence="4" id="KW-0460">Magnesium</keyword>
<keyword evidence="2 6" id="KW-0808">Transferase</keyword>
<dbReference type="InterPro" id="IPR039702">
    <property type="entry name" value="FPS1-like"/>
</dbReference>
<proteinExistence type="inferred from homology"/>
<dbReference type="PANTHER" id="PTHR11525">
    <property type="entry name" value="FARNESYL-PYROPHOSPHATE SYNTHETASE"/>
    <property type="match status" value="1"/>
</dbReference>
<dbReference type="GO" id="GO:0045337">
    <property type="term" value="P:farnesyl diphosphate biosynthetic process"/>
    <property type="evidence" value="ECO:0007669"/>
    <property type="project" value="TreeGrafter"/>
</dbReference>
<dbReference type="OrthoDB" id="10257492at2759"/>
<sequence>MAAFCYELSFKKRFEFRAPKMLNTTILRSLSSSVRLRMYLMEATTGRYYCMQAQSRSNFINYYRIRSKQLSRTLSTIHKDFKPDVFAEESRQLMAIFPEIQRNVAEITDAIDPVTTSSWITRSLEYNVPHGNKYRGILTVQAYKSLVASQNVTPEMIKLSYILGWCVEMLNSFFLIYDDLMDGSLKRRSRICWHNLQDVGVTAVNDVILLENMTYALLKKYFHKSQGYVKIMELFHETIYITACGQCMDVLNGRKSIMELTAEKYRVMTHNKTAFHAFYFPVAVAMQLAGVKDQQYFKQAHDIAMEFGYYFQVQNDYLDCYGKPEKSGKIGTDIENNKLSWLALECLRLANDDQKRIMKECYGKNDPQMVERVKQLYKDLKLTTLYVAYEEETYARIKTLIEKLSSCPFYDIYLQMLNKIHRRER</sequence>
<dbReference type="PANTHER" id="PTHR11525:SF0">
    <property type="entry name" value="FARNESYL PYROPHOSPHATE SYNTHASE"/>
    <property type="match status" value="1"/>
</dbReference>
<dbReference type="STRING" id="35570.A0A1I8Q9M6"/>
<keyword evidence="3" id="KW-0479">Metal-binding</keyword>
<organism evidence="7 8">
    <name type="scientific">Stomoxys calcitrans</name>
    <name type="common">Stable fly</name>
    <name type="synonym">Conops calcitrans</name>
    <dbReference type="NCBI Taxonomy" id="35570"/>
    <lineage>
        <taxon>Eukaryota</taxon>
        <taxon>Metazoa</taxon>
        <taxon>Ecdysozoa</taxon>
        <taxon>Arthropoda</taxon>
        <taxon>Hexapoda</taxon>
        <taxon>Insecta</taxon>
        <taxon>Pterygota</taxon>
        <taxon>Neoptera</taxon>
        <taxon>Endopterygota</taxon>
        <taxon>Diptera</taxon>
        <taxon>Brachycera</taxon>
        <taxon>Muscomorpha</taxon>
        <taxon>Muscoidea</taxon>
        <taxon>Muscidae</taxon>
        <taxon>Stomoxys</taxon>
    </lineage>
</organism>
<dbReference type="SUPFAM" id="SSF48576">
    <property type="entry name" value="Terpenoid synthases"/>
    <property type="match status" value="1"/>
</dbReference>
<dbReference type="GO" id="GO:0005737">
    <property type="term" value="C:cytoplasm"/>
    <property type="evidence" value="ECO:0007669"/>
    <property type="project" value="TreeGrafter"/>
</dbReference>
<comment type="cofactor">
    <cofactor evidence="1">
        <name>Mg(2+)</name>
        <dbReference type="ChEBI" id="CHEBI:18420"/>
    </cofactor>
</comment>
<dbReference type="CDD" id="cd00685">
    <property type="entry name" value="Trans_IPPS_HT"/>
    <property type="match status" value="1"/>
</dbReference>
<dbReference type="InterPro" id="IPR000092">
    <property type="entry name" value="Polyprenyl_synt"/>
</dbReference>
<evidence type="ECO:0000256" key="3">
    <source>
        <dbReference type="ARBA" id="ARBA00022723"/>
    </source>
</evidence>
<comment type="similarity">
    <text evidence="6">Belongs to the FPP/GGPP synthase family.</text>
</comment>
<dbReference type="Pfam" id="PF00348">
    <property type="entry name" value="polyprenyl_synt"/>
    <property type="match status" value="1"/>
</dbReference>
<keyword evidence="8" id="KW-1185">Reference proteome</keyword>
<name>A0A1I8Q9M6_STOCA</name>
<dbReference type="SFLD" id="SFLDS00005">
    <property type="entry name" value="Isoprenoid_Synthase_Type_I"/>
    <property type="match status" value="1"/>
</dbReference>
<evidence type="ECO:0000313" key="8">
    <source>
        <dbReference type="Proteomes" id="UP000095300"/>
    </source>
</evidence>
<evidence type="ECO:0000256" key="4">
    <source>
        <dbReference type="ARBA" id="ARBA00022842"/>
    </source>
</evidence>
<accession>A0A1I8Q9M6</accession>
<dbReference type="GO" id="GO:0046872">
    <property type="term" value="F:metal ion binding"/>
    <property type="evidence" value="ECO:0007669"/>
    <property type="project" value="UniProtKB-KW"/>
</dbReference>
<dbReference type="Proteomes" id="UP000095300">
    <property type="component" value="Unassembled WGS sequence"/>
</dbReference>